<dbReference type="Proteomes" id="UP000708208">
    <property type="component" value="Unassembled WGS sequence"/>
</dbReference>
<evidence type="ECO:0000313" key="7">
    <source>
        <dbReference type="EMBL" id="CAG7828814.1"/>
    </source>
</evidence>
<keyword evidence="8" id="KW-1185">Reference proteome</keyword>
<dbReference type="PROSITE" id="PS50157">
    <property type="entry name" value="ZINC_FINGER_C2H2_2"/>
    <property type="match status" value="1"/>
</dbReference>
<dbReference type="EMBL" id="CAJVCH010548955">
    <property type="protein sequence ID" value="CAG7828814.1"/>
    <property type="molecule type" value="Genomic_DNA"/>
</dbReference>
<dbReference type="PROSITE" id="PS00028">
    <property type="entry name" value="ZINC_FINGER_C2H2_1"/>
    <property type="match status" value="1"/>
</dbReference>
<dbReference type="OrthoDB" id="4748970at2759"/>
<feature type="compositionally biased region" description="Low complexity" evidence="5">
    <location>
        <begin position="57"/>
        <end position="84"/>
    </location>
</feature>
<evidence type="ECO:0000256" key="3">
    <source>
        <dbReference type="ARBA" id="ARBA00022833"/>
    </source>
</evidence>
<gene>
    <name evidence="7" type="ORF">AFUS01_LOCUS38714</name>
</gene>
<dbReference type="InterPro" id="IPR013087">
    <property type="entry name" value="Znf_C2H2_type"/>
</dbReference>
<evidence type="ECO:0000313" key="8">
    <source>
        <dbReference type="Proteomes" id="UP000708208"/>
    </source>
</evidence>
<name>A0A8J2LAY3_9HEXA</name>
<reference evidence="7" key="1">
    <citation type="submission" date="2021-06" db="EMBL/GenBank/DDBJ databases">
        <authorList>
            <person name="Hodson N. C."/>
            <person name="Mongue J. A."/>
            <person name="Jaron S. K."/>
        </authorList>
    </citation>
    <scope>NUCLEOTIDE SEQUENCE</scope>
</reference>
<dbReference type="PANTHER" id="PTHR23235">
    <property type="entry name" value="KRUEPPEL-LIKE TRANSCRIPTION FACTOR"/>
    <property type="match status" value="1"/>
</dbReference>
<keyword evidence="3" id="KW-0862">Zinc</keyword>
<evidence type="ECO:0000259" key="6">
    <source>
        <dbReference type="PROSITE" id="PS50157"/>
    </source>
</evidence>
<proteinExistence type="predicted"/>
<organism evidence="7 8">
    <name type="scientific">Allacma fusca</name>
    <dbReference type="NCBI Taxonomy" id="39272"/>
    <lineage>
        <taxon>Eukaryota</taxon>
        <taxon>Metazoa</taxon>
        <taxon>Ecdysozoa</taxon>
        <taxon>Arthropoda</taxon>
        <taxon>Hexapoda</taxon>
        <taxon>Collembola</taxon>
        <taxon>Symphypleona</taxon>
        <taxon>Sminthuridae</taxon>
        <taxon>Allacma</taxon>
    </lineage>
</organism>
<comment type="caution">
    <text evidence="7">The sequence shown here is derived from an EMBL/GenBank/DDBJ whole genome shotgun (WGS) entry which is preliminary data.</text>
</comment>
<feature type="compositionally biased region" description="Low complexity" evidence="5">
    <location>
        <begin position="24"/>
        <end position="46"/>
    </location>
</feature>
<accession>A0A8J2LAY3</accession>
<evidence type="ECO:0000256" key="1">
    <source>
        <dbReference type="ARBA" id="ARBA00022723"/>
    </source>
</evidence>
<sequence length="143" mass="15425">MAALLGSPGSESLVRRTPPPPYFSKSSSLARISSVSSGPMTSSPTSHGRSSETETQNVGSNSSQNNTSGNNSNSINSSDSGSNNLIVPPIPKYNRRNNPELEKRRIHHCDYPGCTKVYTKSSHLKAHQRIHTGESNSLLFTNL</sequence>
<dbReference type="AlphaFoldDB" id="A0A8J2LAY3"/>
<feature type="domain" description="C2H2-type" evidence="6">
    <location>
        <begin position="107"/>
        <end position="136"/>
    </location>
</feature>
<feature type="region of interest" description="Disordered" evidence="5">
    <location>
        <begin position="1"/>
        <end position="101"/>
    </location>
</feature>
<keyword evidence="2 4" id="KW-0863">Zinc-finger</keyword>
<dbReference type="GO" id="GO:0000978">
    <property type="term" value="F:RNA polymerase II cis-regulatory region sequence-specific DNA binding"/>
    <property type="evidence" value="ECO:0007669"/>
    <property type="project" value="TreeGrafter"/>
</dbReference>
<keyword evidence="1" id="KW-0479">Metal-binding</keyword>
<dbReference type="FunFam" id="3.30.160.60:FF:000021">
    <property type="entry name" value="Basic krueppel-like factor 3"/>
    <property type="match status" value="1"/>
</dbReference>
<evidence type="ECO:0000256" key="2">
    <source>
        <dbReference type="ARBA" id="ARBA00022771"/>
    </source>
</evidence>
<dbReference type="PANTHER" id="PTHR23235:SF120">
    <property type="entry name" value="KRUPPEL-LIKE FACTOR 15"/>
    <property type="match status" value="1"/>
</dbReference>
<evidence type="ECO:0000256" key="5">
    <source>
        <dbReference type="SAM" id="MobiDB-lite"/>
    </source>
</evidence>
<protein>
    <recommendedName>
        <fullName evidence="6">C2H2-type domain-containing protein</fullName>
    </recommendedName>
</protein>
<evidence type="ECO:0000256" key="4">
    <source>
        <dbReference type="PROSITE-ProRule" id="PRU00042"/>
    </source>
</evidence>
<dbReference type="GO" id="GO:0000981">
    <property type="term" value="F:DNA-binding transcription factor activity, RNA polymerase II-specific"/>
    <property type="evidence" value="ECO:0007669"/>
    <property type="project" value="TreeGrafter"/>
</dbReference>
<dbReference type="GO" id="GO:0008270">
    <property type="term" value="F:zinc ion binding"/>
    <property type="evidence" value="ECO:0007669"/>
    <property type="project" value="UniProtKB-KW"/>
</dbReference>